<gene>
    <name evidence="1" type="ORF">PENTCL1PPCAC_24342</name>
</gene>
<protein>
    <submittedName>
        <fullName evidence="1">Uncharacterized protein</fullName>
    </submittedName>
</protein>
<evidence type="ECO:0000313" key="1">
    <source>
        <dbReference type="EMBL" id="GMT02168.1"/>
    </source>
</evidence>
<reference evidence="1" key="1">
    <citation type="submission" date="2023-10" db="EMBL/GenBank/DDBJ databases">
        <title>Genome assembly of Pristionchus species.</title>
        <authorList>
            <person name="Yoshida K."/>
            <person name="Sommer R.J."/>
        </authorList>
    </citation>
    <scope>NUCLEOTIDE SEQUENCE</scope>
    <source>
        <strain evidence="1">RS0144</strain>
    </source>
</reference>
<dbReference type="EMBL" id="BTSX01000005">
    <property type="protein sequence ID" value="GMT02168.1"/>
    <property type="molecule type" value="Genomic_DNA"/>
</dbReference>
<evidence type="ECO:0000313" key="2">
    <source>
        <dbReference type="Proteomes" id="UP001432027"/>
    </source>
</evidence>
<organism evidence="1 2">
    <name type="scientific">Pristionchus entomophagus</name>
    <dbReference type="NCBI Taxonomy" id="358040"/>
    <lineage>
        <taxon>Eukaryota</taxon>
        <taxon>Metazoa</taxon>
        <taxon>Ecdysozoa</taxon>
        <taxon>Nematoda</taxon>
        <taxon>Chromadorea</taxon>
        <taxon>Rhabditida</taxon>
        <taxon>Rhabditina</taxon>
        <taxon>Diplogasteromorpha</taxon>
        <taxon>Diplogasteroidea</taxon>
        <taxon>Neodiplogasteridae</taxon>
        <taxon>Pristionchus</taxon>
    </lineage>
</organism>
<name>A0AAV5U6Z6_9BILA</name>
<keyword evidence="2" id="KW-1185">Reference proteome</keyword>
<accession>A0AAV5U6Z6</accession>
<proteinExistence type="predicted"/>
<feature type="non-terminal residue" evidence="1">
    <location>
        <position position="1"/>
    </location>
</feature>
<sequence>EHMQELDIRQQREIETVQRGHETWRDALMQQLQSRQEEELQLLQESLENEANERSADDLIEDQSQLGRADAFVEEDMLSGEAAQIELSEIEHMGIRDENGIRDEKLIDN</sequence>
<dbReference type="AlphaFoldDB" id="A0AAV5U6Z6"/>
<dbReference type="Proteomes" id="UP001432027">
    <property type="component" value="Unassembled WGS sequence"/>
</dbReference>
<comment type="caution">
    <text evidence="1">The sequence shown here is derived from an EMBL/GenBank/DDBJ whole genome shotgun (WGS) entry which is preliminary data.</text>
</comment>